<evidence type="ECO:0000313" key="3">
    <source>
        <dbReference type="Proteomes" id="UP000238823"/>
    </source>
</evidence>
<gene>
    <name evidence="2" type="ORF">ENSA7_00470</name>
</gene>
<dbReference type="RefSeq" id="WP_106087159.1">
    <property type="nucleotide sequence ID" value="NZ_PVNL01000001.1"/>
</dbReference>
<reference evidence="2 3" key="1">
    <citation type="submission" date="2018-03" db="EMBL/GenBank/DDBJ databases">
        <title>Draft Genome Sequences of the Obligatory Marine Myxobacteria Enhygromyxa salina SWB007.</title>
        <authorList>
            <person name="Poehlein A."/>
            <person name="Moghaddam J.A."/>
            <person name="Harms H."/>
            <person name="Alanjari M."/>
            <person name="Koenig G.M."/>
            <person name="Daniel R."/>
            <person name="Schaeberle T.F."/>
        </authorList>
    </citation>
    <scope>NUCLEOTIDE SEQUENCE [LARGE SCALE GENOMIC DNA]</scope>
    <source>
        <strain evidence="2 3">SWB007</strain>
    </source>
</reference>
<accession>A0A2S9YYR8</accession>
<proteinExistence type="predicted"/>
<keyword evidence="1" id="KW-1133">Transmembrane helix</keyword>
<protein>
    <submittedName>
        <fullName evidence="2">Uncharacterized protein</fullName>
    </submittedName>
</protein>
<feature type="transmembrane region" description="Helical" evidence="1">
    <location>
        <begin position="82"/>
        <end position="105"/>
    </location>
</feature>
<keyword evidence="1" id="KW-0812">Transmembrane</keyword>
<dbReference type="AlphaFoldDB" id="A0A2S9YYR8"/>
<evidence type="ECO:0000256" key="1">
    <source>
        <dbReference type="SAM" id="Phobius"/>
    </source>
</evidence>
<organism evidence="2 3">
    <name type="scientific">Enhygromyxa salina</name>
    <dbReference type="NCBI Taxonomy" id="215803"/>
    <lineage>
        <taxon>Bacteria</taxon>
        <taxon>Pseudomonadati</taxon>
        <taxon>Myxococcota</taxon>
        <taxon>Polyangia</taxon>
        <taxon>Nannocystales</taxon>
        <taxon>Nannocystaceae</taxon>
        <taxon>Enhygromyxa</taxon>
    </lineage>
</organism>
<dbReference type="EMBL" id="PVNL01000001">
    <property type="protein sequence ID" value="PRQ10238.1"/>
    <property type="molecule type" value="Genomic_DNA"/>
</dbReference>
<feature type="transmembrane region" description="Helical" evidence="1">
    <location>
        <begin position="49"/>
        <end position="70"/>
    </location>
</feature>
<feature type="transmembrane region" description="Helical" evidence="1">
    <location>
        <begin position="20"/>
        <end position="37"/>
    </location>
</feature>
<sequence>MLTDALTDALSSMLSRAAKFAAAAALGWLIVGWWLLSRYEDRGEWYADYASYDAILLGLGVSAVALFLALVPLLDRSRRRPLAVLLPGIVVLGCCVQIAVCWFYPAPSLDGVRVAAAAGDFVRAQAEFDALDADDRASEGAAELHELLLAQGKRDGEQLARKQADQADDHRLAQAGDASLKVATTLVLHRAWTDPDKQALARRRLLERARFIAEDAWTDHDGPALARIAEDTRGLDDDFSQQCETRAALEIGRSCAADGRWECVRAMLTKLEDGRALDPAFTPIVDQLRGVLEAVERVPTP</sequence>
<name>A0A2S9YYR8_9BACT</name>
<dbReference type="Proteomes" id="UP000238823">
    <property type="component" value="Unassembled WGS sequence"/>
</dbReference>
<evidence type="ECO:0000313" key="2">
    <source>
        <dbReference type="EMBL" id="PRQ10238.1"/>
    </source>
</evidence>
<comment type="caution">
    <text evidence="2">The sequence shown here is derived from an EMBL/GenBank/DDBJ whole genome shotgun (WGS) entry which is preliminary data.</text>
</comment>
<keyword evidence="1" id="KW-0472">Membrane</keyword>